<dbReference type="Proteomes" id="UP000254168">
    <property type="component" value="Unassembled WGS sequence"/>
</dbReference>
<protein>
    <submittedName>
        <fullName evidence="1">Uncharacterized protein</fullName>
    </submittedName>
</protein>
<gene>
    <name evidence="1" type="ORF">CPBF424_03980</name>
</gene>
<organism evidence="1 2">
    <name type="scientific">Xanthomonas euroxanthea</name>
    <dbReference type="NCBI Taxonomy" id="2259622"/>
    <lineage>
        <taxon>Bacteria</taxon>
        <taxon>Pseudomonadati</taxon>
        <taxon>Pseudomonadota</taxon>
        <taxon>Gammaproteobacteria</taxon>
        <taxon>Lysobacterales</taxon>
        <taxon>Lysobacteraceae</taxon>
        <taxon>Xanthomonas</taxon>
    </lineage>
</organism>
<comment type="caution">
    <text evidence="1">The sequence shown here is derived from an EMBL/GenBank/DDBJ whole genome shotgun (WGS) entry which is preliminary data.</text>
</comment>
<proteinExistence type="predicted"/>
<keyword evidence="2" id="KW-1185">Reference proteome</keyword>
<dbReference type="EMBL" id="UIHB01000001">
    <property type="protein sequence ID" value="SUZ26639.1"/>
    <property type="molecule type" value="Genomic_DNA"/>
</dbReference>
<reference evidence="1 2" key="1">
    <citation type="submission" date="2018-06" db="EMBL/GenBank/DDBJ databases">
        <authorList>
            <person name="Pothier F. J."/>
        </authorList>
    </citation>
    <scope>NUCLEOTIDE SEQUENCE [LARGE SCALE GENOMIC DNA]</scope>
    <source>
        <strain evidence="1 2">CPBF 424</strain>
    </source>
</reference>
<evidence type="ECO:0000313" key="2">
    <source>
        <dbReference type="Proteomes" id="UP000254168"/>
    </source>
</evidence>
<dbReference type="RefSeq" id="WP_147295408.1">
    <property type="nucleotide sequence ID" value="NZ_LR994544.1"/>
</dbReference>
<sequence>MSETISAHCLIQAQALQTCPERRAAYTHVQIGAVMRGCVLLVLSVLAAACSRTSPSDKANRPDLVGTIGPNVIHVPARDLLFYESEPGTKELKGKCERPLRSLVIRLRWPGMEPLNENNAEDYQVHHRQSVGDSQWIEIGMTRLTPTEKVTLSGTRDFLLYRKRIASSYPDGLPLTYGYSADAGLKFAHLSTPLPHEVNSIVYSDQIEKGHDSNILIDCTHGAKYDPPRWTPLCDQLIIEPSFPQVKFRVSYRANLLPEWPQITSAVHSYLQKARAQCPSNRK</sequence>
<dbReference type="AlphaFoldDB" id="A0AA46H8W9"/>
<evidence type="ECO:0000313" key="1">
    <source>
        <dbReference type="EMBL" id="SUZ26639.1"/>
    </source>
</evidence>
<name>A0AA46H8W9_9XANT</name>
<accession>A0AA46H8W9</accession>